<evidence type="ECO:0000256" key="7">
    <source>
        <dbReference type="ARBA" id="ARBA00022801"/>
    </source>
</evidence>
<keyword evidence="12" id="KW-0325">Glycoprotein</keyword>
<evidence type="ECO:0000256" key="20">
    <source>
        <dbReference type="SAM" id="SignalP"/>
    </source>
</evidence>
<dbReference type="GO" id="GO:0005764">
    <property type="term" value="C:lysosome"/>
    <property type="evidence" value="ECO:0007669"/>
    <property type="project" value="UniProtKB-SubCell"/>
</dbReference>
<dbReference type="FunFam" id="3.40.720.10:FF:000023">
    <property type="entry name" value="Arylsulfatase A"/>
    <property type="match status" value="1"/>
</dbReference>
<dbReference type="GO" id="GO:0004065">
    <property type="term" value="F:arylsulfatase activity"/>
    <property type="evidence" value="ECO:0007669"/>
    <property type="project" value="TreeGrafter"/>
</dbReference>
<dbReference type="InterPro" id="IPR024607">
    <property type="entry name" value="Sulfatase_CS"/>
</dbReference>
<evidence type="ECO:0000256" key="18">
    <source>
        <dbReference type="ARBA" id="ARBA00074874"/>
    </source>
</evidence>
<evidence type="ECO:0000256" key="8">
    <source>
        <dbReference type="ARBA" id="ARBA00022824"/>
    </source>
</evidence>
<evidence type="ECO:0000256" key="9">
    <source>
        <dbReference type="ARBA" id="ARBA00022837"/>
    </source>
</evidence>
<keyword evidence="5" id="KW-0479">Metal-binding</keyword>
<accession>A0A9D3SZ26</accession>
<keyword evidence="6 20" id="KW-0732">Signal</keyword>
<evidence type="ECO:0000256" key="11">
    <source>
        <dbReference type="ARBA" id="ARBA00023157"/>
    </source>
</evidence>
<evidence type="ECO:0000256" key="17">
    <source>
        <dbReference type="ARBA" id="ARBA00066352"/>
    </source>
</evidence>
<comment type="caution">
    <text evidence="22">The sequence shown here is derived from an EMBL/GenBank/DDBJ whole genome shotgun (WGS) entry which is preliminary data.</text>
</comment>
<feature type="signal peptide" evidence="20">
    <location>
        <begin position="1"/>
        <end position="22"/>
    </location>
</feature>
<comment type="catalytic activity">
    <reaction evidence="14">
        <text>an N-acyl-1-beta-D-(3-O-sulfo)-galactosyl-sphing-4-enine + H2O = a beta-D-galactosyl-(1&lt;-&gt;1')-N-acylsphing-4-enine + sulfate + H(+)</text>
        <dbReference type="Rhea" id="RHEA:21300"/>
        <dbReference type="ChEBI" id="CHEBI:15377"/>
        <dbReference type="ChEBI" id="CHEBI:15378"/>
        <dbReference type="ChEBI" id="CHEBI:16189"/>
        <dbReference type="ChEBI" id="CHEBI:18390"/>
        <dbReference type="ChEBI" id="CHEBI:75956"/>
        <dbReference type="EC" id="3.1.6.8"/>
    </reaction>
    <physiologicalReaction direction="left-to-right" evidence="14">
        <dbReference type="Rhea" id="RHEA:21301"/>
    </physiologicalReaction>
</comment>
<comment type="function">
    <text evidence="15">Hydrolyzes cerebroside sulfate.</text>
</comment>
<evidence type="ECO:0000256" key="13">
    <source>
        <dbReference type="ARBA" id="ARBA00023228"/>
    </source>
</evidence>
<gene>
    <name evidence="22" type="ORF">MATL_G00258570</name>
</gene>
<comment type="subunit">
    <text evidence="16">Homodimer at neutral pH and homooctamer at acidic pH. Exists both as a single chain of 58 kDa (component A) or as a chain of 50 kDa (component B) linked by disulfide bond(s) to a 7 kDa chain (component C). Interacts with SUMF1.</text>
</comment>
<comment type="subcellular location">
    <subcellularLocation>
        <location evidence="2">Endoplasmic reticulum</location>
    </subcellularLocation>
    <subcellularLocation>
        <location evidence="3">Lysosome</location>
    </subcellularLocation>
</comment>
<dbReference type="GO" id="GO:0005783">
    <property type="term" value="C:endoplasmic reticulum"/>
    <property type="evidence" value="ECO:0007669"/>
    <property type="project" value="UniProtKB-SubCell"/>
</dbReference>
<name>A0A9D3SZ26_MEGAT</name>
<feature type="chain" id="PRO_5038383275" description="Arylsulfatase A" evidence="20">
    <location>
        <begin position="23"/>
        <end position="504"/>
    </location>
</feature>
<evidence type="ECO:0000256" key="19">
    <source>
        <dbReference type="ARBA" id="ARBA00076521"/>
    </source>
</evidence>
<dbReference type="AlphaFoldDB" id="A0A9D3SZ26"/>
<proteinExistence type="inferred from homology"/>
<evidence type="ECO:0000256" key="15">
    <source>
        <dbReference type="ARBA" id="ARBA00058866"/>
    </source>
</evidence>
<evidence type="ECO:0000256" key="6">
    <source>
        <dbReference type="ARBA" id="ARBA00022729"/>
    </source>
</evidence>
<reference evidence="22" key="1">
    <citation type="submission" date="2021-01" db="EMBL/GenBank/DDBJ databases">
        <authorList>
            <person name="Zahm M."/>
            <person name="Roques C."/>
            <person name="Cabau C."/>
            <person name="Klopp C."/>
            <person name="Donnadieu C."/>
            <person name="Jouanno E."/>
            <person name="Lampietro C."/>
            <person name="Louis A."/>
            <person name="Herpin A."/>
            <person name="Echchiki A."/>
            <person name="Berthelot C."/>
            <person name="Parey E."/>
            <person name="Roest-Crollius H."/>
            <person name="Braasch I."/>
            <person name="Postlethwait J."/>
            <person name="Bobe J."/>
            <person name="Montfort J."/>
            <person name="Bouchez O."/>
            <person name="Begum T."/>
            <person name="Mejri S."/>
            <person name="Adams A."/>
            <person name="Chen W.-J."/>
            <person name="Guiguen Y."/>
        </authorList>
    </citation>
    <scope>NUCLEOTIDE SEQUENCE</scope>
    <source>
        <strain evidence="22">YG-15Mar2019-1</strain>
        <tissue evidence="22">Brain</tissue>
    </source>
</reference>
<evidence type="ECO:0000256" key="10">
    <source>
        <dbReference type="ARBA" id="ARBA00023098"/>
    </source>
</evidence>
<dbReference type="EC" id="3.1.6.8" evidence="17"/>
<keyword evidence="8" id="KW-0256">Endoplasmic reticulum</keyword>
<keyword evidence="13" id="KW-0458">Lysosome</keyword>
<keyword evidence="9" id="KW-0106">Calcium</keyword>
<evidence type="ECO:0000256" key="16">
    <source>
        <dbReference type="ARBA" id="ARBA00061742"/>
    </source>
</evidence>
<dbReference type="Pfam" id="PF00884">
    <property type="entry name" value="Sulfatase"/>
    <property type="match status" value="1"/>
</dbReference>
<feature type="domain" description="Sulfatase N-terminal" evidence="21">
    <location>
        <begin position="25"/>
        <end position="349"/>
    </location>
</feature>
<evidence type="ECO:0000313" key="23">
    <source>
        <dbReference type="Proteomes" id="UP001046870"/>
    </source>
</evidence>
<dbReference type="PROSITE" id="PS00523">
    <property type="entry name" value="SULFATASE_1"/>
    <property type="match status" value="1"/>
</dbReference>
<dbReference type="InterPro" id="IPR050738">
    <property type="entry name" value="Sulfatase"/>
</dbReference>
<dbReference type="FunFam" id="3.30.1120.10:FF:000003">
    <property type="entry name" value="Arylsulfatase A"/>
    <property type="match status" value="1"/>
</dbReference>
<dbReference type="GO" id="GO:0006629">
    <property type="term" value="P:lipid metabolic process"/>
    <property type="evidence" value="ECO:0007669"/>
    <property type="project" value="UniProtKB-KW"/>
</dbReference>
<protein>
    <recommendedName>
        <fullName evidence="18">Arylsulfatase A</fullName>
        <ecNumber evidence="17">3.1.6.8</ecNumber>
    </recommendedName>
    <alternativeName>
        <fullName evidence="19">Cerebroside-sulfatase</fullName>
    </alternativeName>
</protein>
<keyword evidence="23" id="KW-1185">Reference proteome</keyword>
<dbReference type="GO" id="GO:0046872">
    <property type="term" value="F:metal ion binding"/>
    <property type="evidence" value="ECO:0007669"/>
    <property type="project" value="UniProtKB-KW"/>
</dbReference>
<evidence type="ECO:0000256" key="1">
    <source>
        <dbReference type="ARBA" id="ARBA00001913"/>
    </source>
</evidence>
<dbReference type="PROSITE" id="PS00149">
    <property type="entry name" value="SULFATASE_2"/>
    <property type="match status" value="1"/>
</dbReference>
<evidence type="ECO:0000256" key="4">
    <source>
        <dbReference type="ARBA" id="ARBA00008779"/>
    </source>
</evidence>
<dbReference type="InterPro" id="IPR000917">
    <property type="entry name" value="Sulfatase_N"/>
</dbReference>
<sequence>MDFSRLVIFVFATVLSPNSVGAQPPNFILLFADDLGFGDLASYGHPSSLTPNLDKLASQGLRFTDFYCTSPVCSPSRAALLTGRYQTRSGVYPGVFYPGSKGGLPLNETTIAEVLKPLGYATAIIGKWHLGLGSDRMFLPTNQGFDHYLGIPYSHDQGPCHNLTCFPPDIKCFGTCDLGVVTVPLMANDTVKQQPVSFPDLEKAYSDFATQFISTSASRKQPFFLYYPSHHTHYPQFAGKGTTGKSLRGPFGDALMEFDGTVGKIMQALQDSGVHNNTFVFFTADNGPELMRMSRGGNSGLLKCGKGTTYEGGMREPAIAYWPGRIARGVTHELASTLDVLPTFAAMAGAPLPKVPLDGFDMRNILFNGGPSERKAMFYYPVDPSEEYGLFAVRVGKYKAHYYTRGSAQSETTPDHDCHIVAFLKYHDPPLLFDLEADPSENYNLATPDHPEYKDVLQLIQDVKKQFEAGMAFGESQVGKGIDPALEPCCNPNCSPKPSCCACS</sequence>
<dbReference type="GO" id="GO:0004098">
    <property type="term" value="F:cerebroside-sulfatase activity"/>
    <property type="evidence" value="ECO:0007669"/>
    <property type="project" value="UniProtKB-EC"/>
</dbReference>
<evidence type="ECO:0000313" key="22">
    <source>
        <dbReference type="EMBL" id="KAG7454333.1"/>
    </source>
</evidence>
<dbReference type="Proteomes" id="UP001046870">
    <property type="component" value="Chromosome 25"/>
</dbReference>
<comment type="similarity">
    <text evidence="4">Belongs to the sulfatase family.</text>
</comment>
<dbReference type="Gene3D" id="3.40.720.10">
    <property type="entry name" value="Alkaline Phosphatase, subunit A"/>
    <property type="match status" value="1"/>
</dbReference>
<keyword evidence="7" id="KW-0378">Hydrolase</keyword>
<organism evidence="22 23">
    <name type="scientific">Megalops atlanticus</name>
    <name type="common">Tarpon</name>
    <name type="synonym">Clupea gigantea</name>
    <dbReference type="NCBI Taxonomy" id="7932"/>
    <lineage>
        <taxon>Eukaryota</taxon>
        <taxon>Metazoa</taxon>
        <taxon>Chordata</taxon>
        <taxon>Craniata</taxon>
        <taxon>Vertebrata</taxon>
        <taxon>Euteleostomi</taxon>
        <taxon>Actinopterygii</taxon>
        <taxon>Neopterygii</taxon>
        <taxon>Teleostei</taxon>
        <taxon>Elopiformes</taxon>
        <taxon>Megalopidae</taxon>
        <taxon>Megalops</taxon>
    </lineage>
</organism>
<comment type="cofactor">
    <cofactor evidence="1">
        <name>Ca(2+)</name>
        <dbReference type="ChEBI" id="CHEBI:29108"/>
    </cofactor>
</comment>
<dbReference type="InterPro" id="IPR017850">
    <property type="entry name" value="Alkaline_phosphatase_core_sf"/>
</dbReference>
<evidence type="ECO:0000256" key="3">
    <source>
        <dbReference type="ARBA" id="ARBA00004371"/>
    </source>
</evidence>
<dbReference type="OrthoDB" id="103349at2759"/>
<evidence type="ECO:0000259" key="21">
    <source>
        <dbReference type="Pfam" id="PF00884"/>
    </source>
</evidence>
<evidence type="ECO:0000256" key="5">
    <source>
        <dbReference type="ARBA" id="ARBA00022723"/>
    </source>
</evidence>
<evidence type="ECO:0000256" key="2">
    <source>
        <dbReference type="ARBA" id="ARBA00004240"/>
    </source>
</evidence>
<evidence type="ECO:0000256" key="12">
    <source>
        <dbReference type="ARBA" id="ARBA00023180"/>
    </source>
</evidence>
<keyword evidence="10" id="KW-0443">Lipid metabolism</keyword>
<dbReference type="SUPFAM" id="SSF53649">
    <property type="entry name" value="Alkaline phosphatase-like"/>
    <property type="match status" value="1"/>
</dbReference>
<dbReference type="PANTHER" id="PTHR42693">
    <property type="entry name" value="ARYLSULFATASE FAMILY MEMBER"/>
    <property type="match status" value="1"/>
</dbReference>
<evidence type="ECO:0000256" key="14">
    <source>
        <dbReference type="ARBA" id="ARBA00052854"/>
    </source>
</evidence>
<dbReference type="EMBL" id="JAFDVH010000025">
    <property type="protein sequence ID" value="KAG7454333.1"/>
    <property type="molecule type" value="Genomic_DNA"/>
</dbReference>
<dbReference type="Pfam" id="PF14707">
    <property type="entry name" value="Sulfatase_C"/>
    <property type="match status" value="1"/>
</dbReference>
<keyword evidence="11" id="KW-1015">Disulfide bond</keyword>
<dbReference type="PANTHER" id="PTHR42693:SF11">
    <property type="entry name" value="ARYLSULFATASE A"/>
    <property type="match status" value="1"/>
</dbReference>
<dbReference type="Gene3D" id="3.30.1120.10">
    <property type="match status" value="1"/>
</dbReference>